<dbReference type="EC" id="2.5.1.18" evidence="1"/>
<name>A0A317FJI0_9PROT</name>
<dbReference type="GO" id="GO:0006749">
    <property type="term" value="P:glutathione metabolic process"/>
    <property type="evidence" value="ECO:0007669"/>
    <property type="project" value="TreeGrafter"/>
</dbReference>
<dbReference type="Proteomes" id="UP000245765">
    <property type="component" value="Unassembled WGS sequence"/>
</dbReference>
<evidence type="ECO:0000259" key="4">
    <source>
        <dbReference type="PROSITE" id="PS50404"/>
    </source>
</evidence>
<comment type="caution">
    <text evidence="6">The sequence shown here is derived from an EMBL/GenBank/DDBJ whole genome shotgun (WGS) entry which is preliminary data.</text>
</comment>
<organism evidence="6 7">
    <name type="scientific">Falsiroseomonas bella</name>
    <dbReference type="NCBI Taxonomy" id="2184016"/>
    <lineage>
        <taxon>Bacteria</taxon>
        <taxon>Pseudomonadati</taxon>
        <taxon>Pseudomonadota</taxon>
        <taxon>Alphaproteobacteria</taxon>
        <taxon>Acetobacterales</taxon>
        <taxon>Roseomonadaceae</taxon>
        <taxon>Falsiroseomonas</taxon>
    </lineage>
</organism>
<evidence type="ECO:0000256" key="2">
    <source>
        <dbReference type="ARBA" id="ARBA00022679"/>
    </source>
</evidence>
<dbReference type="Gene3D" id="3.40.30.10">
    <property type="entry name" value="Glutaredoxin"/>
    <property type="match status" value="1"/>
</dbReference>
<protein>
    <recommendedName>
        <fullName evidence="1">glutathione transferase</fullName>
        <ecNumber evidence="1">2.5.1.18</ecNumber>
    </recommendedName>
</protein>
<dbReference type="SFLD" id="SFLDS00019">
    <property type="entry name" value="Glutathione_Transferase_(cytos"/>
    <property type="match status" value="1"/>
</dbReference>
<dbReference type="GO" id="GO:0043295">
    <property type="term" value="F:glutathione binding"/>
    <property type="evidence" value="ECO:0007669"/>
    <property type="project" value="TreeGrafter"/>
</dbReference>
<dbReference type="InterPro" id="IPR040079">
    <property type="entry name" value="Glutathione_S-Trfase"/>
</dbReference>
<dbReference type="SFLD" id="SFLDG00358">
    <property type="entry name" value="Main_(cytGST)"/>
    <property type="match status" value="1"/>
</dbReference>
<dbReference type="PROSITE" id="PS50405">
    <property type="entry name" value="GST_CTER"/>
    <property type="match status" value="1"/>
</dbReference>
<dbReference type="InterPro" id="IPR004045">
    <property type="entry name" value="Glutathione_S-Trfase_N"/>
</dbReference>
<dbReference type="GO" id="GO:0004364">
    <property type="term" value="F:glutathione transferase activity"/>
    <property type="evidence" value="ECO:0007669"/>
    <property type="project" value="UniProtKB-EC"/>
</dbReference>
<accession>A0A317FJI0</accession>
<keyword evidence="7" id="KW-1185">Reference proteome</keyword>
<dbReference type="InterPro" id="IPR036282">
    <property type="entry name" value="Glutathione-S-Trfase_C_sf"/>
</dbReference>
<feature type="domain" description="GST C-terminal" evidence="5">
    <location>
        <begin position="107"/>
        <end position="231"/>
    </location>
</feature>
<evidence type="ECO:0000256" key="1">
    <source>
        <dbReference type="ARBA" id="ARBA00012452"/>
    </source>
</evidence>
<feature type="domain" description="GST N-terminal" evidence="4">
    <location>
        <begin position="21"/>
        <end position="102"/>
    </location>
</feature>
<gene>
    <name evidence="6" type="ORF">DFH01_06670</name>
</gene>
<dbReference type="AlphaFoldDB" id="A0A317FJI0"/>
<evidence type="ECO:0000313" key="7">
    <source>
        <dbReference type="Proteomes" id="UP000245765"/>
    </source>
</evidence>
<dbReference type="SUPFAM" id="SSF52833">
    <property type="entry name" value="Thioredoxin-like"/>
    <property type="match status" value="1"/>
</dbReference>
<dbReference type="Pfam" id="PF02798">
    <property type="entry name" value="GST_N"/>
    <property type="match status" value="1"/>
</dbReference>
<dbReference type="SUPFAM" id="SSF47616">
    <property type="entry name" value="GST C-terminal domain-like"/>
    <property type="match status" value="1"/>
</dbReference>
<dbReference type="EMBL" id="QGNA01000001">
    <property type="protein sequence ID" value="PWS38925.1"/>
    <property type="molecule type" value="Genomic_DNA"/>
</dbReference>
<sequence length="231" mass="25090">MWTRWASYSLRVNHHGGATVMPVILHGPGYSTYARTARLALEEKGVAYELNEVDILTGKGHAPEHLARHPWGKVPAFEHDGFTLFETLAITRYVDEAFPGPALQPSDVKARARMTQICSVVDSYGYAAIVGKLFWQEAIVPMQGGTPNAEIAAEGLKVTRQVLDVLEGLAAGDLLCGGSVSLADLHLLPVVEYLRMTKEGGAAFAAKPKLSAWWETMNARPAVVKTRPKLG</sequence>
<dbReference type="Gene3D" id="1.20.1050.10">
    <property type="match status" value="1"/>
</dbReference>
<dbReference type="Pfam" id="PF00043">
    <property type="entry name" value="GST_C"/>
    <property type="match status" value="1"/>
</dbReference>
<dbReference type="InterPro" id="IPR036249">
    <property type="entry name" value="Thioredoxin-like_sf"/>
</dbReference>
<dbReference type="PANTHER" id="PTHR43900">
    <property type="entry name" value="GLUTATHIONE S-TRANSFERASE RHO"/>
    <property type="match status" value="1"/>
</dbReference>
<dbReference type="GO" id="GO:0005737">
    <property type="term" value="C:cytoplasm"/>
    <property type="evidence" value="ECO:0007669"/>
    <property type="project" value="TreeGrafter"/>
</dbReference>
<proteinExistence type="inferred from homology"/>
<dbReference type="PROSITE" id="PS50404">
    <property type="entry name" value="GST_NTER"/>
    <property type="match status" value="1"/>
</dbReference>
<evidence type="ECO:0000313" key="6">
    <source>
        <dbReference type="EMBL" id="PWS38925.1"/>
    </source>
</evidence>
<keyword evidence="2 6" id="KW-0808">Transferase</keyword>
<reference evidence="7" key="1">
    <citation type="submission" date="2018-05" db="EMBL/GenBank/DDBJ databases">
        <authorList>
            <person name="Du Z."/>
            <person name="Wang X."/>
        </authorList>
    </citation>
    <scope>NUCLEOTIDE SEQUENCE [LARGE SCALE GENOMIC DNA]</scope>
    <source>
        <strain evidence="7">CQN31</strain>
    </source>
</reference>
<evidence type="ECO:0000259" key="5">
    <source>
        <dbReference type="PROSITE" id="PS50405"/>
    </source>
</evidence>
<dbReference type="InterPro" id="IPR010987">
    <property type="entry name" value="Glutathione-S-Trfase_C-like"/>
</dbReference>
<dbReference type="InterPro" id="IPR004046">
    <property type="entry name" value="GST_C"/>
</dbReference>
<dbReference type="PANTHER" id="PTHR43900:SF59">
    <property type="entry name" value="GLUTATHIONE TRANSFERASE"/>
    <property type="match status" value="1"/>
</dbReference>
<evidence type="ECO:0000256" key="3">
    <source>
        <dbReference type="RuleBase" id="RU003494"/>
    </source>
</evidence>
<comment type="similarity">
    <text evidence="3">Belongs to the GST superfamily.</text>
</comment>
<dbReference type="CDD" id="cd03053">
    <property type="entry name" value="GST_N_Phi"/>
    <property type="match status" value="1"/>
</dbReference>